<feature type="domain" description="VTT" evidence="3">
    <location>
        <begin position="36"/>
        <end position="162"/>
    </location>
</feature>
<proteinExistence type="inferred from homology"/>
<feature type="transmembrane region" description="Helical" evidence="2">
    <location>
        <begin position="179"/>
        <end position="198"/>
    </location>
</feature>
<feature type="transmembrane region" description="Helical" evidence="2">
    <location>
        <begin position="56"/>
        <end position="77"/>
    </location>
</feature>
<keyword evidence="2" id="KW-0812">Transmembrane</keyword>
<dbReference type="AlphaFoldDB" id="C2Y1B7"/>
<keyword evidence="2" id="KW-0472">Membrane</keyword>
<keyword evidence="2" id="KW-1133">Transmembrane helix</keyword>
<evidence type="ECO:0000313" key="4">
    <source>
        <dbReference type="EMBL" id="EEL68362.1"/>
    </source>
</evidence>
<organism evidence="4">
    <name type="scientific">Bacillus mycoides</name>
    <dbReference type="NCBI Taxonomy" id="1405"/>
    <lineage>
        <taxon>Bacteria</taxon>
        <taxon>Bacillati</taxon>
        <taxon>Bacillota</taxon>
        <taxon>Bacilli</taxon>
        <taxon>Bacillales</taxon>
        <taxon>Bacillaceae</taxon>
        <taxon>Bacillus</taxon>
        <taxon>Bacillus cereus group</taxon>
    </lineage>
</organism>
<reference evidence="4" key="1">
    <citation type="journal article" date="2012" name="Genome Res.">
        <title>Genomic characterization of the Bacillus cereus sensu lato species: Backdrop to the evolution of Bacillus anthracis.</title>
        <authorList>
            <person name="Zwick M.E."/>
            <person name="Joseph S.J."/>
            <person name="Didelot X."/>
            <person name="Chen P.E."/>
            <person name="Bishop-Lilly K.A."/>
            <person name="Stewart A.C."/>
            <person name="Willner K."/>
            <person name="Nolan N."/>
            <person name="Lentz S."/>
            <person name="Thomason M.K."/>
            <person name="Sozhamannan S."/>
            <person name="Mateczun A.J."/>
            <person name="Du L."/>
            <person name="Read T.D."/>
        </authorList>
    </citation>
    <scope>NUCLEOTIDE SEQUENCE [LARGE SCALE GENOMIC DNA]</scope>
    <source>
        <strain evidence="4">AH603</strain>
    </source>
</reference>
<evidence type="ECO:0000256" key="1">
    <source>
        <dbReference type="ARBA" id="ARBA00010792"/>
    </source>
</evidence>
<dbReference type="PANTHER" id="PTHR42709">
    <property type="entry name" value="ALKALINE PHOSPHATASE LIKE PROTEIN"/>
    <property type="match status" value="1"/>
</dbReference>
<dbReference type="EMBL" id="ACMP01000129">
    <property type="protein sequence ID" value="EEL68362.1"/>
    <property type="molecule type" value="Genomic_DNA"/>
</dbReference>
<sequence>MNERGDDMEWVHELFQQYGYYVVLVGLLLEYIALPFPGEPTLAYAGFLAQKGDLSLPILIILSFIGTSVGMTIQYFLGNKLGMPFVQKYGKYVFLTQRKIDLTRMWFDKYGYFLIFIGFFIPGVRHFTGYFAGIINLPFRRFAITIYSGALFWVSFFLIGGYWLGGNLHDIFGLLGDHIGKIIFGAIVIVAITLGIRFRKQLKRVLLQNAS</sequence>
<feature type="transmembrane region" description="Helical" evidence="2">
    <location>
        <begin position="18"/>
        <end position="36"/>
    </location>
</feature>
<gene>
    <name evidence="4" type="ORF">bcere0026_47610</name>
</gene>
<dbReference type="InterPro" id="IPR032816">
    <property type="entry name" value="VTT_dom"/>
</dbReference>
<comment type="similarity">
    <text evidence="1">Belongs to the DedA family.</text>
</comment>
<dbReference type="Pfam" id="PF09335">
    <property type="entry name" value="VTT_dom"/>
    <property type="match status" value="1"/>
</dbReference>
<feature type="transmembrane region" description="Helical" evidence="2">
    <location>
        <begin position="144"/>
        <end position="164"/>
    </location>
</feature>
<evidence type="ECO:0000256" key="2">
    <source>
        <dbReference type="SAM" id="Phobius"/>
    </source>
</evidence>
<dbReference type="HOGENOM" id="CLU_044208_1_0_9"/>
<protein>
    <submittedName>
        <fullName evidence="4">DedA</fullName>
    </submittedName>
</protein>
<dbReference type="PANTHER" id="PTHR42709:SF9">
    <property type="entry name" value="ALKALINE PHOSPHATASE LIKE PROTEIN"/>
    <property type="match status" value="1"/>
</dbReference>
<dbReference type="InterPro" id="IPR051311">
    <property type="entry name" value="DedA_domain"/>
</dbReference>
<name>C2Y1B7_BACMY</name>
<accession>C2Y1B7</accession>
<dbReference type="Proteomes" id="UP000001753">
    <property type="component" value="Chromosome"/>
</dbReference>
<dbReference type="GO" id="GO:0005886">
    <property type="term" value="C:plasma membrane"/>
    <property type="evidence" value="ECO:0007669"/>
    <property type="project" value="TreeGrafter"/>
</dbReference>
<feature type="transmembrane region" description="Helical" evidence="2">
    <location>
        <begin position="110"/>
        <end position="132"/>
    </location>
</feature>
<comment type="caution">
    <text evidence="4">The sequence shown here is derived from an EMBL/GenBank/DDBJ whole genome shotgun (WGS) entry which is preliminary data.</text>
</comment>
<evidence type="ECO:0000259" key="3">
    <source>
        <dbReference type="Pfam" id="PF09335"/>
    </source>
</evidence>